<dbReference type="PANTHER" id="PTHR43104">
    <property type="entry name" value="L-2-HYDROXYGLUTARATE DEHYDROGENASE, MITOCHONDRIAL"/>
    <property type="match status" value="1"/>
</dbReference>
<dbReference type="NCBIfam" id="NF003611">
    <property type="entry name" value="PRK05257.3-2"/>
    <property type="match status" value="1"/>
</dbReference>
<dbReference type="Gene3D" id="3.30.9.10">
    <property type="entry name" value="D-Amino Acid Oxidase, subunit A, domain 2"/>
    <property type="match status" value="1"/>
</dbReference>
<dbReference type="UniPathway" id="UPA00223">
    <property type="reaction ID" value="UER01008"/>
</dbReference>
<evidence type="ECO:0000313" key="10">
    <source>
        <dbReference type="Proteomes" id="UP000539111"/>
    </source>
</evidence>
<evidence type="ECO:0000256" key="6">
    <source>
        <dbReference type="ARBA" id="ARBA00022827"/>
    </source>
</evidence>
<evidence type="ECO:0000256" key="1">
    <source>
        <dbReference type="ARBA" id="ARBA00001139"/>
    </source>
</evidence>
<keyword evidence="4 8" id="KW-0816">Tricarboxylic acid cycle</keyword>
<evidence type="ECO:0000256" key="5">
    <source>
        <dbReference type="ARBA" id="ARBA00022630"/>
    </source>
</evidence>
<dbReference type="HAMAP" id="MF_00212">
    <property type="entry name" value="MQO"/>
    <property type="match status" value="1"/>
</dbReference>
<dbReference type="InterPro" id="IPR006231">
    <property type="entry name" value="MQO"/>
</dbReference>
<dbReference type="Gene3D" id="3.50.50.60">
    <property type="entry name" value="FAD/NAD(P)-binding domain"/>
    <property type="match status" value="1"/>
</dbReference>
<dbReference type="NCBIfam" id="TIGR01320">
    <property type="entry name" value="mal_quin_oxido"/>
    <property type="match status" value="1"/>
</dbReference>
<dbReference type="GO" id="GO:0047545">
    <property type="term" value="F:(S)-2-hydroxyglutarate dehydrogenase activity"/>
    <property type="evidence" value="ECO:0007669"/>
    <property type="project" value="TreeGrafter"/>
</dbReference>
<keyword evidence="10" id="KW-1185">Reference proteome</keyword>
<dbReference type="NCBIfam" id="NF003612">
    <property type="entry name" value="PRK05257.3-3"/>
    <property type="match status" value="1"/>
</dbReference>
<sequence>MSTVAHTSTQADVVLIGGGIMSATLGAILTELQPDWDLHVYERLDSVAQESSDPWNNAGTGHSALCELNYTPEKDDGSIDVSKAETINEQFQVSRQYWSHLVETGKLTRPRSFINPVPHLSYASGKDGVDYLRARYEKLKDLPLFEGIEYTEDRQKLAEWLPLMFSSRDDSEPVAVSRTESGTDVDFGSLTRHLMDYIAGEGAHIHNNHEVTDLKRAGRRWRVTVTDKTTGDTSSVFAKFVFVGAGGGALHLLQKSGIPEGVGYGGFPVSGQFLRTSNPDLVNKHIGKVYGRAGVGAPPMSVPHLDTRVVNGTKYLMFGPYAGFSPKFLKSGKFTDLPFSVRPSNLGVMLAVARDNLDLVKYLVGQLLQSKQDRLDALRDFVPDAKSDDWEMITAGQRVQVMKKDDDRGGKLQFGTEVIAAGDGSVAALLGASPGASTAVPIMLGLLGRCFPEQMPQWEDKIKEMIPTYGQNLGNDRELLQKVRERTAKLLELDR</sequence>
<dbReference type="AlphaFoldDB" id="A0A7Z0IH33"/>
<dbReference type="NCBIfam" id="NF003605">
    <property type="entry name" value="PRK05257.1-4"/>
    <property type="match status" value="1"/>
</dbReference>
<evidence type="ECO:0000256" key="3">
    <source>
        <dbReference type="ARBA" id="ARBA00005012"/>
    </source>
</evidence>
<organism evidence="9 10">
    <name type="scientific">Spelaeicoccus albus</name>
    <dbReference type="NCBI Taxonomy" id="1280376"/>
    <lineage>
        <taxon>Bacteria</taxon>
        <taxon>Bacillati</taxon>
        <taxon>Actinomycetota</taxon>
        <taxon>Actinomycetes</taxon>
        <taxon>Micrococcales</taxon>
        <taxon>Brevibacteriaceae</taxon>
        <taxon>Spelaeicoccus</taxon>
    </lineage>
</organism>
<evidence type="ECO:0000256" key="8">
    <source>
        <dbReference type="HAMAP-Rule" id="MF_00212"/>
    </source>
</evidence>
<dbReference type="NCBIfam" id="NF003603">
    <property type="entry name" value="PRK05257.1-1"/>
    <property type="match status" value="1"/>
</dbReference>
<dbReference type="NCBIfam" id="NF009875">
    <property type="entry name" value="PRK13339.1"/>
    <property type="match status" value="1"/>
</dbReference>
<keyword evidence="5 8" id="KW-0285">Flavoprotein</keyword>
<comment type="similarity">
    <text evidence="8">Belongs to the MQO family.</text>
</comment>
<protein>
    <recommendedName>
        <fullName evidence="8">Probable malate:quinone oxidoreductase</fullName>
        <ecNumber evidence="8">1.1.5.4</ecNumber>
    </recommendedName>
    <alternativeName>
        <fullName evidence="8">MQO</fullName>
    </alternativeName>
    <alternativeName>
        <fullName evidence="8">Malate dehydrogenase [quinone]</fullName>
    </alternativeName>
</protein>
<gene>
    <name evidence="8" type="primary">mqo</name>
    <name evidence="9" type="ORF">BJY26_001824</name>
</gene>
<name>A0A7Z0IH33_9MICO</name>
<dbReference type="GO" id="GO:0006099">
    <property type="term" value="P:tricarboxylic acid cycle"/>
    <property type="evidence" value="ECO:0007669"/>
    <property type="project" value="UniProtKB-UniRule"/>
</dbReference>
<keyword evidence="6 8" id="KW-0274">FAD</keyword>
<dbReference type="NCBIfam" id="NF003609">
    <property type="entry name" value="PRK05257.2-5"/>
    <property type="match status" value="1"/>
</dbReference>
<comment type="pathway">
    <text evidence="3 8">Carbohydrate metabolism; tricarboxylic acid cycle; oxaloacetate from (S)-malate (quinone route): step 1/1.</text>
</comment>
<comment type="cofactor">
    <cofactor evidence="2 8">
        <name>FAD</name>
        <dbReference type="ChEBI" id="CHEBI:57692"/>
    </cofactor>
</comment>
<evidence type="ECO:0000256" key="7">
    <source>
        <dbReference type="ARBA" id="ARBA00023002"/>
    </source>
</evidence>
<dbReference type="GO" id="GO:0008924">
    <property type="term" value="F:L-malate dehydrogenase (quinone) activity"/>
    <property type="evidence" value="ECO:0007669"/>
    <property type="project" value="UniProtKB-UniRule"/>
</dbReference>
<evidence type="ECO:0000256" key="2">
    <source>
        <dbReference type="ARBA" id="ARBA00001974"/>
    </source>
</evidence>
<dbReference type="Pfam" id="PF06039">
    <property type="entry name" value="Mqo"/>
    <property type="match status" value="1"/>
</dbReference>
<dbReference type="PANTHER" id="PTHR43104:SF2">
    <property type="entry name" value="L-2-HYDROXYGLUTARATE DEHYDROGENASE, MITOCHONDRIAL"/>
    <property type="match status" value="1"/>
</dbReference>
<dbReference type="InterPro" id="IPR036188">
    <property type="entry name" value="FAD/NAD-bd_sf"/>
</dbReference>
<dbReference type="NCBIfam" id="NF003610">
    <property type="entry name" value="PRK05257.3-1"/>
    <property type="match status" value="1"/>
</dbReference>
<dbReference type="EMBL" id="JACBZP010000001">
    <property type="protein sequence ID" value="NYI67518.1"/>
    <property type="molecule type" value="Genomic_DNA"/>
</dbReference>
<dbReference type="EC" id="1.1.5.4" evidence="8"/>
<dbReference type="Proteomes" id="UP000539111">
    <property type="component" value="Unassembled WGS sequence"/>
</dbReference>
<keyword evidence="7 8" id="KW-0560">Oxidoreductase</keyword>
<dbReference type="SUPFAM" id="SSF51905">
    <property type="entry name" value="FAD/NAD(P)-binding domain"/>
    <property type="match status" value="1"/>
</dbReference>
<reference evidence="9 10" key="1">
    <citation type="submission" date="2020-07" db="EMBL/GenBank/DDBJ databases">
        <title>Sequencing the genomes of 1000 actinobacteria strains.</title>
        <authorList>
            <person name="Klenk H.-P."/>
        </authorList>
    </citation>
    <scope>NUCLEOTIDE SEQUENCE [LARGE SCALE GENOMIC DNA]</scope>
    <source>
        <strain evidence="9 10">DSM 26341</strain>
    </source>
</reference>
<evidence type="ECO:0000313" key="9">
    <source>
        <dbReference type="EMBL" id="NYI67518.1"/>
    </source>
</evidence>
<comment type="catalytic activity">
    <reaction evidence="1 8">
        <text>(S)-malate + a quinone = a quinol + oxaloacetate</text>
        <dbReference type="Rhea" id="RHEA:46012"/>
        <dbReference type="ChEBI" id="CHEBI:15589"/>
        <dbReference type="ChEBI" id="CHEBI:16452"/>
        <dbReference type="ChEBI" id="CHEBI:24646"/>
        <dbReference type="ChEBI" id="CHEBI:132124"/>
        <dbReference type="EC" id="1.1.5.4"/>
    </reaction>
</comment>
<accession>A0A7Z0IH33</accession>
<comment type="caution">
    <text evidence="9">The sequence shown here is derived from an EMBL/GenBank/DDBJ whole genome shotgun (WGS) entry which is preliminary data.</text>
</comment>
<proteinExistence type="inferred from homology"/>
<dbReference type="NCBIfam" id="NF003606">
    <property type="entry name" value="PRK05257.2-1"/>
    <property type="match status" value="1"/>
</dbReference>
<evidence type="ECO:0000256" key="4">
    <source>
        <dbReference type="ARBA" id="ARBA00022532"/>
    </source>
</evidence>